<keyword evidence="5 9" id="KW-0863">Zinc-finger</keyword>
<dbReference type="Gene3D" id="2.40.50.140">
    <property type="entry name" value="Nucleic acid-binding proteins"/>
    <property type="match status" value="4"/>
</dbReference>
<comment type="similarity">
    <text evidence="2 9">Belongs to the replication factor A protein 1 family.</text>
</comment>
<dbReference type="SUPFAM" id="SSF50249">
    <property type="entry name" value="Nucleic acid-binding proteins"/>
    <property type="match status" value="4"/>
</dbReference>
<dbReference type="GO" id="GO:0006281">
    <property type="term" value="P:DNA repair"/>
    <property type="evidence" value="ECO:0007669"/>
    <property type="project" value="InterPro"/>
</dbReference>
<dbReference type="InterPro" id="IPR047192">
    <property type="entry name" value="Euk_RPA1_DBD_C"/>
</dbReference>
<evidence type="ECO:0000256" key="3">
    <source>
        <dbReference type="ARBA" id="ARBA00022705"/>
    </source>
</evidence>
<dbReference type="EMBL" id="JAAAHY010001386">
    <property type="protein sequence ID" value="KAF9949675.1"/>
    <property type="molecule type" value="Genomic_DNA"/>
</dbReference>
<sequence>MANPCTPNAVQAIYNDQLIAAPILQVLNTKAIIQGGGTRYRALFSDGSYVIQGILANTLNAVVESGAMPKNSLIKLQKYSIKPISGRKLVLAVECDVLDQFGGMERIGSPVPIEGDGSANQAQEGAREAPQQQQQQQGNPFQQHPQHQQQQQQQQHHHQPDITTPTGGPVFPISSLNPYQNRWTIMARVTQKSEIKTWSKPGGSEGKLFSMTLMDDSGEIKATAFTQQVDEYYQMIEEGKVYFISTAKVDLAKKQFSNVKNDYELIIQRDTQIKLAPDNNHVPAMRYKFVELSALANINEKETVDVIAIVSNVGEVTNNISQKTNRPVIKRDLTLVDATGFSTRLTLWGAQAETFTMNGTNAVIAFKGVTVSNYGGKSLNAFGGSTFKLNPEITEAFKLRAWFDQQGQSLTFQAHASDHKANAAPRMTLDEVKNASANLNPTEQLYFEVKGTIVMMSKSDQTFMYPACPTLNCNKKVTEDSGQWRCEKCNQTHPEPEYRYIMGVNVSDHSGQNWLQAFNDAGVLIAGRPAQELALNPHEVKPTFDKATFKSYVFRGRAKQETYGEEAKTRFTILNATPLKWAEESKHLLTQLKEYGV</sequence>
<evidence type="ECO:0000259" key="14">
    <source>
        <dbReference type="Pfam" id="PF16900"/>
    </source>
</evidence>
<dbReference type="GO" id="GO:0006310">
    <property type="term" value="P:DNA recombination"/>
    <property type="evidence" value="ECO:0007669"/>
    <property type="project" value="InterPro"/>
</dbReference>
<dbReference type="InterPro" id="IPR004365">
    <property type="entry name" value="NA-bd_OB_tRNA"/>
</dbReference>
<dbReference type="OrthoDB" id="1751331at2759"/>
<dbReference type="GO" id="GO:0008270">
    <property type="term" value="F:zinc ion binding"/>
    <property type="evidence" value="ECO:0007669"/>
    <property type="project" value="UniProtKB-KW"/>
</dbReference>
<dbReference type="AlphaFoldDB" id="A0A9P6LWR8"/>
<dbReference type="FunFam" id="2.40.50.140:FF:000064">
    <property type="entry name" value="Replication protein A subunit"/>
    <property type="match status" value="1"/>
</dbReference>
<dbReference type="GO" id="GO:0003677">
    <property type="term" value="F:DNA binding"/>
    <property type="evidence" value="ECO:0007669"/>
    <property type="project" value="UniProtKB-KW"/>
</dbReference>
<dbReference type="CDD" id="cd04476">
    <property type="entry name" value="RPA1_DBD_C"/>
    <property type="match status" value="1"/>
</dbReference>
<keyword evidence="7 9" id="KW-0238">DNA-binding</keyword>
<evidence type="ECO:0000256" key="6">
    <source>
        <dbReference type="ARBA" id="ARBA00022833"/>
    </source>
</evidence>
<keyword evidence="16" id="KW-1185">Reference proteome</keyword>
<dbReference type="CDD" id="cd04477">
    <property type="entry name" value="RPA1N"/>
    <property type="match status" value="1"/>
</dbReference>
<dbReference type="InterPro" id="IPR031657">
    <property type="entry name" value="REPA_OB_2"/>
</dbReference>
<feature type="compositionally biased region" description="Low complexity" evidence="10">
    <location>
        <begin position="130"/>
        <end position="154"/>
    </location>
</feature>
<name>A0A9P6LWR8_MORAP</name>
<dbReference type="InterPro" id="IPR013955">
    <property type="entry name" value="Rep_factor-A_C"/>
</dbReference>
<keyword evidence="3 9" id="KW-0235">DNA replication</keyword>
<dbReference type="CDD" id="cd04474">
    <property type="entry name" value="RPA1_DBD_A"/>
    <property type="match status" value="1"/>
</dbReference>
<dbReference type="InterPro" id="IPR007199">
    <property type="entry name" value="Rep_factor-A_N"/>
</dbReference>
<evidence type="ECO:0000256" key="9">
    <source>
        <dbReference type="RuleBase" id="RU364130"/>
    </source>
</evidence>
<evidence type="ECO:0000259" key="12">
    <source>
        <dbReference type="Pfam" id="PF04057"/>
    </source>
</evidence>
<dbReference type="CDD" id="cd04475">
    <property type="entry name" value="RPA1_DBD_B"/>
    <property type="match status" value="1"/>
</dbReference>
<dbReference type="Pfam" id="PF16900">
    <property type="entry name" value="REPA_OB_2"/>
    <property type="match status" value="1"/>
</dbReference>
<dbReference type="Pfam" id="PF01336">
    <property type="entry name" value="tRNA_anti-codon"/>
    <property type="match status" value="1"/>
</dbReference>
<dbReference type="GO" id="GO:0000781">
    <property type="term" value="C:chromosome, telomeric region"/>
    <property type="evidence" value="ECO:0007669"/>
    <property type="project" value="UniProtKB-ARBA"/>
</dbReference>
<keyword evidence="8 9" id="KW-0539">Nucleus</keyword>
<protein>
    <recommendedName>
        <fullName evidence="9">Replication protein A subunit</fullName>
    </recommendedName>
</protein>
<feature type="domain" description="Replication factor A C-terminal" evidence="13">
    <location>
        <begin position="446"/>
        <end position="588"/>
    </location>
</feature>
<accession>A0A9P6LWR8</accession>
<evidence type="ECO:0000256" key="2">
    <source>
        <dbReference type="ARBA" id="ARBA00005690"/>
    </source>
</evidence>
<organism evidence="15 16">
    <name type="scientific">Mortierella alpina</name>
    <name type="common">Oleaginous fungus</name>
    <name type="synonym">Mortierella renispora</name>
    <dbReference type="NCBI Taxonomy" id="64518"/>
    <lineage>
        <taxon>Eukaryota</taxon>
        <taxon>Fungi</taxon>
        <taxon>Fungi incertae sedis</taxon>
        <taxon>Mucoromycota</taxon>
        <taxon>Mortierellomycotina</taxon>
        <taxon>Mortierellomycetes</taxon>
        <taxon>Mortierellales</taxon>
        <taxon>Mortierellaceae</taxon>
        <taxon>Mortierella</taxon>
    </lineage>
</organism>
<dbReference type="FunFam" id="2.40.50.140:FF:000090">
    <property type="entry name" value="Replication protein A subunit"/>
    <property type="match status" value="1"/>
</dbReference>
<comment type="function">
    <text evidence="9">As part of the replication protein A (RPA/RP-A), a single-stranded DNA-binding heterotrimeric complex, may play an essential role in DNA replication, recombination and repair. Binds and stabilizes single-stranded DNA intermediates, preventing complementary DNA reannealing and recruiting different proteins involved in DNA metabolism.</text>
</comment>
<dbReference type="Proteomes" id="UP000738359">
    <property type="component" value="Unassembled WGS sequence"/>
</dbReference>
<dbReference type="InterPro" id="IPR004591">
    <property type="entry name" value="Rfa1"/>
</dbReference>
<feature type="region of interest" description="Disordered" evidence="10">
    <location>
        <begin position="108"/>
        <end position="173"/>
    </location>
</feature>
<evidence type="ECO:0000256" key="7">
    <source>
        <dbReference type="ARBA" id="ARBA00023125"/>
    </source>
</evidence>
<dbReference type="Pfam" id="PF08646">
    <property type="entry name" value="Rep_fac-A_C"/>
    <property type="match status" value="1"/>
</dbReference>
<reference evidence="15" key="1">
    <citation type="journal article" date="2020" name="Fungal Divers.">
        <title>Resolving the Mortierellaceae phylogeny through synthesis of multi-gene phylogenetics and phylogenomics.</title>
        <authorList>
            <person name="Vandepol N."/>
            <person name="Liber J."/>
            <person name="Desiro A."/>
            <person name="Na H."/>
            <person name="Kennedy M."/>
            <person name="Barry K."/>
            <person name="Grigoriev I.V."/>
            <person name="Miller A.N."/>
            <person name="O'Donnell K."/>
            <person name="Stajich J.E."/>
            <person name="Bonito G."/>
        </authorList>
    </citation>
    <scope>NUCLEOTIDE SEQUENCE</scope>
    <source>
        <strain evidence="15">CK1249</strain>
    </source>
</reference>
<proteinExistence type="inferred from homology"/>
<gene>
    <name evidence="15" type="primary">RFA1</name>
    <name evidence="15" type="ORF">BGZ70_001669</name>
</gene>
<dbReference type="NCBIfam" id="TIGR00617">
    <property type="entry name" value="rpa1"/>
    <property type="match status" value="1"/>
</dbReference>
<evidence type="ECO:0000259" key="13">
    <source>
        <dbReference type="Pfam" id="PF08646"/>
    </source>
</evidence>
<dbReference type="PANTHER" id="PTHR47165">
    <property type="entry name" value="OS03G0429900 PROTEIN"/>
    <property type="match status" value="1"/>
</dbReference>
<comment type="subunit">
    <text evidence="9">Component of the heterotrimeric canonical replication protein A complex (RPA).</text>
</comment>
<dbReference type="FunFam" id="2.40.50.140:FF:000041">
    <property type="entry name" value="Replication protein A subunit"/>
    <property type="match status" value="1"/>
</dbReference>
<feature type="domain" description="Replication protein A OB" evidence="14">
    <location>
        <begin position="293"/>
        <end position="389"/>
    </location>
</feature>
<keyword evidence="4 9" id="KW-0479">Metal-binding</keyword>
<evidence type="ECO:0000256" key="4">
    <source>
        <dbReference type="ARBA" id="ARBA00022723"/>
    </source>
</evidence>
<evidence type="ECO:0000313" key="15">
    <source>
        <dbReference type="EMBL" id="KAF9949675.1"/>
    </source>
</evidence>
<feature type="domain" description="Replication factor-A protein 1 N-terminal" evidence="12">
    <location>
        <begin position="6"/>
        <end position="99"/>
    </location>
</feature>
<evidence type="ECO:0000256" key="1">
    <source>
        <dbReference type="ARBA" id="ARBA00004123"/>
    </source>
</evidence>
<dbReference type="InterPro" id="IPR012340">
    <property type="entry name" value="NA-bd_OB-fold"/>
</dbReference>
<keyword evidence="6 9" id="KW-0862">Zinc</keyword>
<dbReference type="GO" id="GO:0007004">
    <property type="term" value="P:telomere maintenance via telomerase"/>
    <property type="evidence" value="ECO:0007669"/>
    <property type="project" value="UniProtKB-ARBA"/>
</dbReference>
<comment type="caution">
    <text evidence="15">The sequence shown here is derived from an EMBL/GenBank/DDBJ whole genome shotgun (WGS) entry which is preliminary data.</text>
</comment>
<evidence type="ECO:0000256" key="8">
    <source>
        <dbReference type="ARBA" id="ARBA00023242"/>
    </source>
</evidence>
<dbReference type="GO" id="GO:0006260">
    <property type="term" value="P:DNA replication"/>
    <property type="evidence" value="ECO:0007669"/>
    <property type="project" value="UniProtKB-KW"/>
</dbReference>
<feature type="domain" description="OB" evidence="11">
    <location>
        <begin position="183"/>
        <end position="268"/>
    </location>
</feature>
<dbReference type="PANTHER" id="PTHR47165:SF4">
    <property type="entry name" value="OS03G0429900 PROTEIN"/>
    <property type="match status" value="1"/>
</dbReference>
<evidence type="ECO:0000313" key="16">
    <source>
        <dbReference type="Proteomes" id="UP000738359"/>
    </source>
</evidence>
<evidence type="ECO:0000256" key="5">
    <source>
        <dbReference type="ARBA" id="ARBA00022771"/>
    </source>
</evidence>
<evidence type="ECO:0000259" key="11">
    <source>
        <dbReference type="Pfam" id="PF01336"/>
    </source>
</evidence>
<dbReference type="GO" id="GO:0005662">
    <property type="term" value="C:DNA replication factor A complex"/>
    <property type="evidence" value="ECO:0007669"/>
    <property type="project" value="UniProtKB-ARBA"/>
</dbReference>
<evidence type="ECO:0000256" key="10">
    <source>
        <dbReference type="SAM" id="MobiDB-lite"/>
    </source>
</evidence>
<comment type="subcellular location">
    <subcellularLocation>
        <location evidence="1 9">Nucleus</location>
    </subcellularLocation>
</comment>
<dbReference type="Pfam" id="PF04057">
    <property type="entry name" value="Rep-A_N"/>
    <property type="match status" value="1"/>
</dbReference>